<name>A0A1B1Y255_9FLAO</name>
<dbReference type="PROSITE" id="PS51257">
    <property type="entry name" value="PROKAR_LIPOPROTEIN"/>
    <property type="match status" value="1"/>
</dbReference>
<dbReference type="STRING" id="1790137.AXE80_00435"/>
<evidence type="ECO:0000313" key="1">
    <source>
        <dbReference type="EMBL" id="ANW94852.1"/>
    </source>
</evidence>
<reference evidence="1 2" key="1">
    <citation type="submission" date="2016-02" db="EMBL/GenBank/DDBJ databases">
        <authorList>
            <person name="Wen L."/>
            <person name="He K."/>
            <person name="Yang H."/>
        </authorList>
    </citation>
    <scope>NUCLEOTIDE SEQUENCE [LARGE SCALE GENOMIC DNA]</scope>
    <source>
        <strain evidence="1 2">CZ1127</strain>
    </source>
</reference>
<accession>A0A1B1Y255</accession>
<organism evidence="1 2">
    <name type="scientific">Wenyingzhuangia fucanilytica</name>
    <dbReference type="NCBI Taxonomy" id="1790137"/>
    <lineage>
        <taxon>Bacteria</taxon>
        <taxon>Pseudomonadati</taxon>
        <taxon>Bacteroidota</taxon>
        <taxon>Flavobacteriia</taxon>
        <taxon>Flavobacteriales</taxon>
        <taxon>Flavobacteriaceae</taxon>
        <taxon>Wenyingzhuangia</taxon>
    </lineage>
</organism>
<dbReference type="AlphaFoldDB" id="A0A1B1Y255"/>
<proteinExistence type="predicted"/>
<evidence type="ECO:0000313" key="2">
    <source>
        <dbReference type="Proteomes" id="UP000092967"/>
    </source>
</evidence>
<sequence>MKQFKFLVYAVAFSFFISCSDDDHDIEHEHEHEHHDEQENMALLVSDVNSKTLNFIKPHDESIQTYQAKYSKGSIYATESGRYGVITHRDNNFTETFNLGGEVAHGDHSHDLGETGLAAISFESQKPTHFKSAQGYVVVYNDGDATLSLFNENSIHNNSSPVRTINTGSVAHHGAMAVYKNGTIAVTELGNGASLPESVKIINQSGEVLFPNQSIIITSGIHGNAAGDKVAIFGSNTGVLVVKDTGEQSLIHYPDSFEDDVWFGSLLSTHDSNLFIGYTATKGVYYIDIENSEITPVYETTDLFKCIVSSDGEYVVALTKSGYLNVTEIESKSVAHQGQLSVALDTEATDHGSVTSNIDVSDEFLYVSVPSEQKIIQISLDELEVAHEFNLEITPYQFKVLGYSLDH</sequence>
<dbReference type="Proteomes" id="UP000092967">
    <property type="component" value="Chromosome"/>
</dbReference>
<dbReference type="SUPFAM" id="SSF75011">
    <property type="entry name" value="3-carboxy-cis,cis-mucoante lactonizing enzyme"/>
    <property type="match status" value="1"/>
</dbReference>
<dbReference type="RefSeq" id="WP_068823957.1">
    <property type="nucleotide sequence ID" value="NZ_CP014224.1"/>
</dbReference>
<gene>
    <name evidence="1" type="ORF">AXE80_00435</name>
</gene>
<dbReference type="KEGG" id="wfu:AXE80_00435"/>
<dbReference type="EMBL" id="CP014224">
    <property type="protein sequence ID" value="ANW94852.1"/>
    <property type="molecule type" value="Genomic_DNA"/>
</dbReference>
<keyword evidence="2" id="KW-1185">Reference proteome</keyword>
<dbReference type="OrthoDB" id="867741at2"/>
<protein>
    <submittedName>
        <fullName evidence="1">Uncharacterized protein</fullName>
    </submittedName>
</protein>